<dbReference type="EMBL" id="JAVLVT010000003">
    <property type="protein sequence ID" value="MDS1270020.1"/>
    <property type="molecule type" value="Genomic_DNA"/>
</dbReference>
<evidence type="ECO:0000313" key="8">
    <source>
        <dbReference type="EMBL" id="MDS1270020.1"/>
    </source>
</evidence>
<evidence type="ECO:0000256" key="2">
    <source>
        <dbReference type="ARBA" id="ARBA00022475"/>
    </source>
</evidence>
<proteinExistence type="predicted"/>
<keyword evidence="5 6" id="KW-0472">Membrane</keyword>
<dbReference type="InterPro" id="IPR018076">
    <property type="entry name" value="T2SS_GspF_dom"/>
</dbReference>
<accession>A0ABU2H5C9</accession>
<comment type="subcellular location">
    <subcellularLocation>
        <location evidence="1">Cell membrane</location>
        <topology evidence="1">Multi-pass membrane protein</topology>
    </subcellularLocation>
</comment>
<feature type="transmembrane region" description="Helical" evidence="6">
    <location>
        <begin position="225"/>
        <end position="251"/>
    </location>
</feature>
<sequence>MTPAPALVPNLSNLAAGVTVVAAVAVVLLPATTTWCASRRLHALRACARPAPISDHEFRTGPSVASLLIPATVLGTAGILLGWPLALLAATILAAGGWVRHRLRHAARNRIQQHRIRTDLPIAVDLLVSAIRAGSHHAGALATVGTAIGGPLGASLERAARQLHLGARADEVWGRSGDPPELAALGRVLTRTGATGASPADALAAFAEECRDRLRAQYTARAQRVSVLVVLPLGLCFLPAFLLLGVLPFVVGLADQLSLP</sequence>
<dbReference type="RefSeq" id="WP_310911567.1">
    <property type="nucleotide sequence ID" value="NZ_JAVLVT010000003.1"/>
</dbReference>
<comment type="caution">
    <text evidence="8">The sequence shown here is derived from an EMBL/GenBank/DDBJ whole genome shotgun (WGS) entry which is preliminary data.</text>
</comment>
<protein>
    <submittedName>
        <fullName evidence="8">Type II secretion system F family protein</fullName>
    </submittedName>
</protein>
<keyword evidence="9" id="KW-1185">Reference proteome</keyword>
<keyword evidence="3 6" id="KW-0812">Transmembrane</keyword>
<dbReference type="PANTHER" id="PTHR35007:SF3">
    <property type="entry name" value="POSSIBLE CONSERVED ALANINE RICH MEMBRANE PROTEIN"/>
    <property type="match status" value="1"/>
</dbReference>
<evidence type="ECO:0000256" key="6">
    <source>
        <dbReference type="SAM" id="Phobius"/>
    </source>
</evidence>
<dbReference type="Proteomes" id="UP001250214">
    <property type="component" value="Unassembled WGS sequence"/>
</dbReference>
<keyword evidence="2" id="KW-1003">Cell membrane</keyword>
<gene>
    <name evidence="8" type="ORF">RIF23_06910</name>
</gene>
<name>A0ABU2H5C9_9ACTN</name>
<evidence type="ECO:0000259" key="7">
    <source>
        <dbReference type="Pfam" id="PF00482"/>
    </source>
</evidence>
<reference evidence="9" key="1">
    <citation type="submission" date="2023-07" db="EMBL/GenBank/DDBJ databases">
        <title>Novel species in the genus Lipingzhangella isolated from Sambhar Salt Lake.</title>
        <authorList>
            <person name="Jiya N."/>
            <person name="Kajale S."/>
            <person name="Sharma A."/>
        </authorList>
    </citation>
    <scope>NUCLEOTIDE SEQUENCE [LARGE SCALE GENOMIC DNA]</scope>
    <source>
        <strain evidence="9">LS1_29</strain>
    </source>
</reference>
<evidence type="ECO:0000313" key="9">
    <source>
        <dbReference type="Proteomes" id="UP001250214"/>
    </source>
</evidence>
<evidence type="ECO:0000256" key="3">
    <source>
        <dbReference type="ARBA" id="ARBA00022692"/>
    </source>
</evidence>
<feature type="transmembrane region" description="Helical" evidence="6">
    <location>
        <begin position="14"/>
        <end position="37"/>
    </location>
</feature>
<evidence type="ECO:0000256" key="1">
    <source>
        <dbReference type="ARBA" id="ARBA00004651"/>
    </source>
</evidence>
<evidence type="ECO:0000256" key="4">
    <source>
        <dbReference type="ARBA" id="ARBA00022989"/>
    </source>
</evidence>
<organism evidence="8 9">
    <name type="scientific">Lipingzhangella rawalii</name>
    <dbReference type="NCBI Taxonomy" id="2055835"/>
    <lineage>
        <taxon>Bacteria</taxon>
        <taxon>Bacillati</taxon>
        <taxon>Actinomycetota</taxon>
        <taxon>Actinomycetes</taxon>
        <taxon>Streptosporangiales</taxon>
        <taxon>Nocardiopsidaceae</taxon>
        <taxon>Lipingzhangella</taxon>
    </lineage>
</organism>
<feature type="domain" description="Type II secretion system protein GspF" evidence="7">
    <location>
        <begin position="124"/>
        <end position="245"/>
    </location>
</feature>
<evidence type="ECO:0000256" key="5">
    <source>
        <dbReference type="ARBA" id="ARBA00023136"/>
    </source>
</evidence>
<dbReference type="PANTHER" id="PTHR35007">
    <property type="entry name" value="INTEGRAL MEMBRANE PROTEIN-RELATED"/>
    <property type="match status" value="1"/>
</dbReference>
<feature type="transmembrane region" description="Helical" evidence="6">
    <location>
        <begin position="81"/>
        <end position="99"/>
    </location>
</feature>
<keyword evidence="4 6" id="KW-1133">Transmembrane helix</keyword>
<dbReference type="Pfam" id="PF00482">
    <property type="entry name" value="T2SSF"/>
    <property type="match status" value="1"/>
</dbReference>